<dbReference type="InterPro" id="IPR016161">
    <property type="entry name" value="Ald_DH/histidinol_DH"/>
</dbReference>
<name>A0ABQ5VYM6_9RHOB</name>
<evidence type="ECO:0000313" key="9">
    <source>
        <dbReference type="Proteomes" id="UP001156694"/>
    </source>
</evidence>
<protein>
    <recommendedName>
        <fullName evidence="4">Aldehyde dehydrogenase</fullName>
    </recommendedName>
</protein>
<keyword evidence="2 4" id="KW-0560">Oxidoreductase</keyword>
<accession>A0ABQ5VYM6</accession>
<evidence type="ECO:0000256" key="5">
    <source>
        <dbReference type="PROSITE-ProRule" id="PRU10007"/>
    </source>
</evidence>
<evidence type="ECO:0000256" key="4">
    <source>
        <dbReference type="PIRNR" id="PIRNR036492"/>
    </source>
</evidence>
<dbReference type="RefSeq" id="WP_284380188.1">
    <property type="nucleotide sequence ID" value="NZ_BSNN01000009.1"/>
</dbReference>
<dbReference type="PANTHER" id="PTHR43570">
    <property type="entry name" value="ALDEHYDE DEHYDROGENASE"/>
    <property type="match status" value="1"/>
</dbReference>
<dbReference type="InterPro" id="IPR029510">
    <property type="entry name" value="Ald_DH_CS_GLU"/>
</dbReference>
<sequence>MSIPNSIPAAFDLQLAYQHQRRKTFGYAQRRDVLRRLSAEIRAREPQIIAALQADFGKPASETILSEILVVQQDIKHTLRHLRRWMRPRRVVPTLIGFGTSARVEYQARGQCLIIAPWNYPFNLAFGPLVSCIAAGNSAIVKPSEMTPATSALIGEIVAAVFPPELVTVIEGGIPESTELLALPFDHIFFTGSPAVGQIVMAAAAKTLASVTLELGGKSPTIIGPDADIKQAAKWVAFGKFSNGGQTCIAPDHLYVHETRRAEFITELGARIASAYADGPTSPHLARMVNAAHADRVWGLVQDARAKGAALDVDGMRAGDAIGPTVLGGITPDMDIDGAEIFGPVLPIMGYSDIDTVIAQITARPKPLALYIFAQDKALVRRVLDQTSSGGVGVNLTMAQYSHNNLPFGGVNNSGIGNAHGMYGFRAFSHERAVLRNRFSLIPLIFPPYTGRVRRLIGVVRRVLG</sequence>
<comment type="caution">
    <text evidence="8">The sequence shown here is derived from an EMBL/GenBank/DDBJ whole genome shotgun (WGS) entry which is preliminary data.</text>
</comment>
<dbReference type="InterPro" id="IPR016160">
    <property type="entry name" value="Ald_DH_CS_CYS"/>
</dbReference>
<keyword evidence="9" id="KW-1185">Reference proteome</keyword>
<gene>
    <name evidence="8" type="primary">putA_2</name>
    <name evidence="8" type="ORF">GCM10007939_26350</name>
</gene>
<reference evidence="9" key="1">
    <citation type="journal article" date="2019" name="Int. J. Syst. Evol. Microbiol.">
        <title>The Global Catalogue of Microorganisms (GCM) 10K type strain sequencing project: providing services to taxonomists for standard genome sequencing and annotation.</title>
        <authorList>
            <consortium name="The Broad Institute Genomics Platform"/>
            <consortium name="The Broad Institute Genome Sequencing Center for Infectious Disease"/>
            <person name="Wu L."/>
            <person name="Ma J."/>
        </authorList>
    </citation>
    <scope>NUCLEOTIDE SEQUENCE [LARGE SCALE GENOMIC DNA]</scope>
    <source>
        <strain evidence="9">NBRC 110140</strain>
    </source>
</reference>
<evidence type="ECO:0000259" key="7">
    <source>
        <dbReference type="Pfam" id="PF00171"/>
    </source>
</evidence>
<dbReference type="PROSITE" id="PS00687">
    <property type="entry name" value="ALDEHYDE_DEHYDR_GLU"/>
    <property type="match status" value="1"/>
</dbReference>
<evidence type="ECO:0000256" key="6">
    <source>
        <dbReference type="RuleBase" id="RU003345"/>
    </source>
</evidence>
<dbReference type="Gene3D" id="3.40.309.10">
    <property type="entry name" value="Aldehyde Dehydrogenase, Chain A, domain 2"/>
    <property type="match status" value="1"/>
</dbReference>
<dbReference type="InterPro" id="IPR015590">
    <property type="entry name" value="Aldehyde_DH_dom"/>
</dbReference>
<dbReference type="PROSITE" id="PS00070">
    <property type="entry name" value="ALDEHYDE_DEHYDR_CYS"/>
    <property type="match status" value="1"/>
</dbReference>
<dbReference type="PANTHER" id="PTHR43570:SF20">
    <property type="entry name" value="ALDEHYDE DEHYDROGENASE ALDX-RELATED"/>
    <property type="match status" value="1"/>
</dbReference>
<dbReference type="Gene3D" id="3.40.605.10">
    <property type="entry name" value="Aldehyde Dehydrogenase, Chain A, domain 1"/>
    <property type="match status" value="1"/>
</dbReference>
<dbReference type="InterPro" id="IPR016163">
    <property type="entry name" value="Ald_DH_C"/>
</dbReference>
<dbReference type="InterPro" id="IPR012394">
    <property type="entry name" value="Aldehyde_DH_NAD(P)"/>
</dbReference>
<proteinExistence type="inferred from homology"/>
<evidence type="ECO:0000313" key="8">
    <source>
        <dbReference type="EMBL" id="GLQ36351.1"/>
    </source>
</evidence>
<organism evidence="8 9">
    <name type="scientific">Amylibacter marinus</name>
    <dbReference type="NCBI Taxonomy" id="1475483"/>
    <lineage>
        <taxon>Bacteria</taxon>
        <taxon>Pseudomonadati</taxon>
        <taxon>Pseudomonadota</taxon>
        <taxon>Alphaproteobacteria</taxon>
        <taxon>Rhodobacterales</taxon>
        <taxon>Paracoccaceae</taxon>
        <taxon>Amylibacter</taxon>
    </lineage>
</organism>
<keyword evidence="3" id="KW-0520">NAD</keyword>
<dbReference type="EMBL" id="BSNN01000009">
    <property type="protein sequence ID" value="GLQ36351.1"/>
    <property type="molecule type" value="Genomic_DNA"/>
</dbReference>
<feature type="active site" evidence="5">
    <location>
        <position position="214"/>
    </location>
</feature>
<dbReference type="Pfam" id="PF00171">
    <property type="entry name" value="Aldedh"/>
    <property type="match status" value="1"/>
</dbReference>
<evidence type="ECO:0000256" key="1">
    <source>
        <dbReference type="ARBA" id="ARBA00009986"/>
    </source>
</evidence>
<feature type="domain" description="Aldehyde dehydrogenase" evidence="7">
    <location>
        <begin position="24"/>
        <end position="433"/>
    </location>
</feature>
<dbReference type="Proteomes" id="UP001156694">
    <property type="component" value="Unassembled WGS sequence"/>
</dbReference>
<dbReference type="PIRSF" id="PIRSF036492">
    <property type="entry name" value="ALDH"/>
    <property type="match status" value="1"/>
</dbReference>
<evidence type="ECO:0000256" key="3">
    <source>
        <dbReference type="ARBA" id="ARBA00023027"/>
    </source>
</evidence>
<dbReference type="SUPFAM" id="SSF53720">
    <property type="entry name" value="ALDH-like"/>
    <property type="match status" value="1"/>
</dbReference>
<comment type="similarity">
    <text evidence="1 4 6">Belongs to the aldehyde dehydrogenase family.</text>
</comment>
<evidence type="ECO:0000256" key="2">
    <source>
        <dbReference type="ARBA" id="ARBA00023002"/>
    </source>
</evidence>
<dbReference type="InterPro" id="IPR016162">
    <property type="entry name" value="Ald_DH_N"/>
</dbReference>